<keyword evidence="5 7" id="KW-1133">Transmembrane helix</keyword>
<dbReference type="EMBL" id="LODL01000013">
    <property type="protein sequence ID" value="KXB31426.1"/>
    <property type="molecule type" value="Genomic_DNA"/>
</dbReference>
<dbReference type="GO" id="GO:0015109">
    <property type="term" value="F:chromate transmembrane transporter activity"/>
    <property type="evidence" value="ECO:0007669"/>
    <property type="project" value="InterPro"/>
</dbReference>
<evidence type="ECO:0000256" key="6">
    <source>
        <dbReference type="ARBA" id="ARBA00023136"/>
    </source>
</evidence>
<evidence type="ECO:0000313" key="9">
    <source>
        <dbReference type="Proteomes" id="UP000070186"/>
    </source>
</evidence>
<keyword evidence="3" id="KW-1003">Cell membrane</keyword>
<dbReference type="InterPro" id="IPR052518">
    <property type="entry name" value="CHR_Transporter"/>
</dbReference>
<evidence type="ECO:0000256" key="3">
    <source>
        <dbReference type="ARBA" id="ARBA00022475"/>
    </source>
</evidence>
<dbReference type="PANTHER" id="PTHR43663">
    <property type="entry name" value="CHROMATE TRANSPORT PROTEIN-RELATED"/>
    <property type="match status" value="1"/>
</dbReference>
<name>A0A133XKJ2_9RHOO</name>
<evidence type="ECO:0000313" key="8">
    <source>
        <dbReference type="EMBL" id="KXB31426.1"/>
    </source>
</evidence>
<evidence type="ECO:0000256" key="2">
    <source>
        <dbReference type="ARBA" id="ARBA00005262"/>
    </source>
</evidence>
<protein>
    <submittedName>
        <fullName evidence="8">Chromate transporter</fullName>
    </submittedName>
</protein>
<dbReference type="RefSeq" id="WP_066882064.1">
    <property type="nucleotide sequence ID" value="NZ_LODL01000013.1"/>
</dbReference>
<accession>A0A133XKJ2</accession>
<evidence type="ECO:0000256" key="1">
    <source>
        <dbReference type="ARBA" id="ARBA00004651"/>
    </source>
</evidence>
<keyword evidence="4 7" id="KW-0812">Transmembrane</keyword>
<dbReference type="GO" id="GO:0005886">
    <property type="term" value="C:plasma membrane"/>
    <property type="evidence" value="ECO:0007669"/>
    <property type="project" value="UniProtKB-SubCell"/>
</dbReference>
<proteinExistence type="inferred from homology"/>
<feature type="transmembrane region" description="Helical" evidence="7">
    <location>
        <begin position="114"/>
        <end position="135"/>
    </location>
</feature>
<evidence type="ECO:0000256" key="4">
    <source>
        <dbReference type="ARBA" id="ARBA00022692"/>
    </source>
</evidence>
<evidence type="ECO:0000256" key="7">
    <source>
        <dbReference type="SAM" id="Phobius"/>
    </source>
</evidence>
<gene>
    <name evidence="8" type="ORF">AT959_07110</name>
</gene>
<comment type="caution">
    <text evidence="8">The sequence shown here is derived from an EMBL/GenBank/DDBJ whole genome shotgun (WGS) entry which is preliminary data.</text>
</comment>
<keyword evidence="9" id="KW-1185">Reference proteome</keyword>
<evidence type="ECO:0000256" key="5">
    <source>
        <dbReference type="ARBA" id="ARBA00022989"/>
    </source>
</evidence>
<dbReference type="Proteomes" id="UP000070186">
    <property type="component" value="Unassembled WGS sequence"/>
</dbReference>
<organism evidence="8 9">
    <name type="scientific">Dechloromonas denitrificans</name>
    <dbReference type="NCBI Taxonomy" id="281362"/>
    <lineage>
        <taxon>Bacteria</taxon>
        <taxon>Pseudomonadati</taxon>
        <taxon>Pseudomonadota</taxon>
        <taxon>Betaproteobacteria</taxon>
        <taxon>Rhodocyclales</taxon>
        <taxon>Azonexaceae</taxon>
        <taxon>Dechloromonas</taxon>
    </lineage>
</organism>
<dbReference type="STRING" id="281362.AT959_07110"/>
<comment type="subcellular location">
    <subcellularLocation>
        <location evidence="1">Cell membrane</location>
        <topology evidence="1">Multi-pass membrane protein</topology>
    </subcellularLocation>
</comment>
<dbReference type="InterPro" id="IPR003370">
    <property type="entry name" value="Chromate_transpt"/>
</dbReference>
<comment type="similarity">
    <text evidence="2">Belongs to the chromate ion transporter (CHR) (TC 2.A.51) family.</text>
</comment>
<reference evidence="8 9" key="1">
    <citation type="submission" date="2015-12" db="EMBL/GenBank/DDBJ databases">
        <title>Nitrous oxide reduction kinetics distinguish bacteria harboring typical versus atypical NosZ.</title>
        <authorList>
            <person name="Yoon S."/>
            <person name="Nissen S."/>
            <person name="Park D."/>
            <person name="Sanford R.A."/>
            <person name="Loeffler F.E."/>
        </authorList>
    </citation>
    <scope>NUCLEOTIDE SEQUENCE [LARGE SCALE GENOMIC DNA]</scope>
    <source>
        <strain evidence="8 9">ATCC BAA-841</strain>
    </source>
</reference>
<sequence>MSLVVELFLEFALLSFVAFGGATALLPEMHRVVVDNHHWLDDATFTHLYAIAQAAPGPNVLVVTLIGWEIAGLLGALAATLAMCLPMSVLIYLLIDRWEGFAGRRWQKAISLGVAPLAVGLVFSGATLIAQAAGFGRAAWGLVAVSVAVNLRSKLHPLWLIGAGALIGLLGWV</sequence>
<dbReference type="AlphaFoldDB" id="A0A133XKJ2"/>
<dbReference type="Pfam" id="PF02417">
    <property type="entry name" value="Chromate_transp"/>
    <property type="match status" value="1"/>
</dbReference>
<dbReference type="PANTHER" id="PTHR43663:SF1">
    <property type="entry name" value="CHROMATE TRANSPORTER"/>
    <property type="match status" value="1"/>
</dbReference>
<keyword evidence="6 7" id="KW-0472">Membrane</keyword>
<feature type="transmembrane region" description="Helical" evidence="7">
    <location>
        <begin position="70"/>
        <end position="94"/>
    </location>
</feature>
<feature type="transmembrane region" description="Helical" evidence="7">
    <location>
        <begin position="155"/>
        <end position="172"/>
    </location>
</feature>
<feature type="transmembrane region" description="Helical" evidence="7">
    <location>
        <begin position="7"/>
        <end position="26"/>
    </location>
</feature>